<comment type="caution">
    <text evidence="1">The sequence shown here is derived from an EMBL/GenBank/DDBJ whole genome shotgun (WGS) entry which is preliminary data.</text>
</comment>
<gene>
    <name evidence="1" type="ORF">FJ693_13820</name>
</gene>
<sequence length="226" mass="25215">MAEPMNDERPFGAYGQFGPGEMDLRAFDQEQVWVDILGVPHALHEMSIAHRSNLISHLLKFASHYRLGIARRDLIDTSAELVDRGAAPEIQDKPARSREWVESTSLMRRLRSTTPWWETHVTDERDRLSDDDTGRWWVITEGSAYLVDLDAHNASRAPGLGGDGLTVDLRRDGEPVPLLGIGECRRARSAVFVLDIRGGGVPTIRTTSLVARITTASDDLTETPYL</sequence>
<evidence type="ECO:0000313" key="1">
    <source>
        <dbReference type="EMBL" id="TRW44403.1"/>
    </source>
</evidence>
<proteinExistence type="predicted"/>
<dbReference type="AlphaFoldDB" id="A0A552WPH9"/>
<protein>
    <submittedName>
        <fullName evidence="1">Uncharacterized protein</fullName>
    </submittedName>
</protein>
<dbReference type="RefSeq" id="WP_143419063.1">
    <property type="nucleotide sequence ID" value="NZ_VJXR01000045.1"/>
</dbReference>
<evidence type="ECO:0000313" key="2">
    <source>
        <dbReference type="Proteomes" id="UP000318693"/>
    </source>
</evidence>
<organism evidence="1 2">
    <name type="scientific">Georgenia yuyongxinii</name>
    <dbReference type="NCBI Taxonomy" id="2589797"/>
    <lineage>
        <taxon>Bacteria</taxon>
        <taxon>Bacillati</taxon>
        <taxon>Actinomycetota</taxon>
        <taxon>Actinomycetes</taxon>
        <taxon>Micrococcales</taxon>
        <taxon>Bogoriellaceae</taxon>
        <taxon>Georgenia</taxon>
    </lineage>
</organism>
<accession>A0A552WPH9</accession>
<dbReference type="EMBL" id="VJXR01000045">
    <property type="protein sequence ID" value="TRW44403.1"/>
    <property type="molecule type" value="Genomic_DNA"/>
</dbReference>
<dbReference type="Proteomes" id="UP000318693">
    <property type="component" value="Unassembled WGS sequence"/>
</dbReference>
<name>A0A552WPH9_9MICO</name>
<reference evidence="1 2" key="1">
    <citation type="submission" date="2019-07" db="EMBL/GenBank/DDBJ databases">
        <title>Georgenia wutianyii sp. nov. and Georgenia *** sp. nov. isolated from plateau pika (Ochotona curzoniae) in the Qinghai-Tibet plateau of China.</title>
        <authorList>
            <person name="Tian Z."/>
        </authorList>
    </citation>
    <scope>NUCLEOTIDE SEQUENCE [LARGE SCALE GENOMIC DNA]</scope>
    <source>
        <strain evidence="1 2">Z446</strain>
    </source>
</reference>
<keyword evidence="2" id="KW-1185">Reference proteome</keyword>